<dbReference type="Proteomes" id="UP000316993">
    <property type="component" value="Unassembled WGS sequence"/>
</dbReference>
<dbReference type="PANTHER" id="PTHR16128">
    <property type="entry name" value="FAD/NAD(P)-BINDING OXIDOREDUCTASE FAMILY PROTEIN"/>
    <property type="match status" value="1"/>
</dbReference>
<name>A0A543L1L7_9BURK</name>
<dbReference type="Pfam" id="PF13450">
    <property type="entry name" value="NAD_binding_8"/>
    <property type="match status" value="1"/>
</dbReference>
<dbReference type="PANTHER" id="PTHR16128:SF5">
    <property type="entry name" value="FAD_NAD(P)-BINDING OXIDOREDUCTASE FAMILY PROTEIN"/>
    <property type="match status" value="1"/>
</dbReference>
<dbReference type="InterPro" id="IPR036188">
    <property type="entry name" value="FAD/NAD-bd_sf"/>
</dbReference>
<protein>
    <recommendedName>
        <fullName evidence="2">Amine oxidase domain-containing protein</fullName>
    </recommendedName>
</protein>
<dbReference type="GO" id="GO:0016491">
    <property type="term" value="F:oxidoreductase activity"/>
    <property type="evidence" value="ECO:0007669"/>
    <property type="project" value="InterPro"/>
</dbReference>
<proteinExistence type="predicted"/>
<evidence type="ECO:0000256" key="1">
    <source>
        <dbReference type="SAM" id="MobiDB-lite"/>
    </source>
</evidence>
<feature type="region of interest" description="Disordered" evidence="1">
    <location>
        <begin position="1"/>
        <end position="24"/>
    </location>
</feature>
<dbReference type="InterPro" id="IPR002937">
    <property type="entry name" value="Amino_oxidase"/>
</dbReference>
<accession>A0A543L1L7</accession>
<organism evidence="3 4">
    <name type="scientific">Acidovorax temperans</name>
    <dbReference type="NCBI Taxonomy" id="80878"/>
    <lineage>
        <taxon>Bacteria</taxon>
        <taxon>Pseudomonadati</taxon>
        <taxon>Pseudomonadota</taxon>
        <taxon>Betaproteobacteria</taxon>
        <taxon>Burkholderiales</taxon>
        <taxon>Comamonadaceae</taxon>
        <taxon>Acidovorax</taxon>
    </lineage>
</organism>
<comment type="caution">
    <text evidence="3">The sequence shown here is derived from an EMBL/GenBank/DDBJ whole genome shotgun (WGS) entry which is preliminary data.</text>
</comment>
<dbReference type="AlphaFoldDB" id="A0A543L1L7"/>
<reference evidence="3 4" key="1">
    <citation type="submission" date="2019-06" db="EMBL/GenBank/DDBJ databases">
        <title>Genomic Encyclopedia of Archaeal and Bacterial Type Strains, Phase II (KMG-II): from individual species to whole genera.</title>
        <authorList>
            <person name="Goeker M."/>
        </authorList>
    </citation>
    <scope>NUCLEOTIDE SEQUENCE [LARGE SCALE GENOMIC DNA]</scope>
    <source>
        <strain evidence="3 4">DSM 7270</strain>
    </source>
</reference>
<sequence>MSKTVSRPSKRPRRNDTSTPAPGPRHFAIIGAGMAGIACARTLVQAGHRVTVFEQADAPGGRTATVNTVFGPFDIGAQYFTVRDPRFARAIDTVPGLCKPWSANNVRVLDATGRVTSQGLLSREAHWVPSPGMQSLVAAWAQPLQQAGQVQLNTQVQRVERDSLNPQGWQLRTQGADGSQHVYAGFDAVLFSQPATAAQALLVKSAIDCTLTTPLSQVAMAPCWTLTLAYPQAVRPGLTTLGPQWNVARSTHHRIAWLARESSKPGRGTVERWTVQANPAWSAEHLQDDEARVQAKLLKAFGEVTGLRAEPAHVALHCWPYAQTTHPLGLSHLWDASMGLGACGDWCLGHRLEDAFISGLELALAVK</sequence>
<dbReference type="Pfam" id="PF01593">
    <property type="entry name" value="Amino_oxidase"/>
    <property type="match status" value="1"/>
</dbReference>
<feature type="domain" description="Amine oxidase" evidence="2">
    <location>
        <begin position="124"/>
        <end position="360"/>
    </location>
</feature>
<evidence type="ECO:0000313" key="3">
    <source>
        <dbReference type="EMBL" id="TQN01203.1"/>
    </source>
</evidence>
<dbReference type="PRINTS" id="PR00419">
    <property type="entry name" value="ADXRDTASE"/>
</dbReference>
<evidence type="ECO:0000259" key="2">
    <source>
        <dbReference type="Pfam" id="PF01593"/>
    </source>
</evidence>
<dbReference type="Gene3D" id="3.50.50.60">
    <property type="entry name" value="FAD/NAD(P)-binding domain"/>
    <property type="match status" value="1"/>
</dbReference>
<dbReference type="EMBL" id="VFPV01000003">
    <property type="protein sequence ID" value="TQN01203.1"/>
    <property type="molecule type" value="Genomic_DNA"/>
</dbReference>
<dbReference type="Gene3D" id="3.90.660.10">
    <property type="match status" value="1"/>
</dbReference>
<gene>
    <name evidence="3" type="ORF">BDD18_3154</name>
</gene>
<dbReference type="RefSeq" id="WP_142084330.1">
    <property type="nucleotide sequence ID" value="NZ_VFPV01000003.1"/>
</dbReference>
<dbReference type="SUPFAM" id="SSF51905">
    <property type="entry name" value="FAD/NAD(P)-binding domain"/>
    <property type="match status" value="1"/>
</dbReference>
<evidence type="ECO:0000313" key="4">
    <source>
        <dbReference type="Proteomes" id="UP000316993"/>
    </source>
</evidence>